<keyword evidence="1" id="KW-0732">Signal</keyword>
<evidence type="ECO:0000313" key="2">
    <source>
        <dbReference type="EMBL" id="KAF7632859.1"/>
    </source>
</evidence>
<keyword evidence="3" id="KW-1185">Reference proteome</keyword>
<feature type="chain" id="PRO_5035876776" evidence="1">
    <location>
        <begin position="19"/>
        <end position="91"/>
    </location>
</feature>
<dbReference type="AlphaFoldDB" id="A0A8S9ZHW1"/>
<evidence type="ECO:0000313" key="3">
    <source>
        <dbReference type="Proteomes" id="UP000605970"/>
    </source>
</evidence>
<proteinExistence type="predicted"/>
<feature type="signal peptide" evidence="1">
    <location>
        <begin position="1"/>
        <end position="18"/>
    </location>
</feature>
<reference evidence="2" key="1">
    <citation type="journal article" date="2020" name="Ecol. Evol.">
        <title>Genome structure and content of the rice root-knot nematode (Meloidogyne graminicola).</title>
        <authorList>
            <person name="Phan N.T."/>
            <person name="Danchin E.G.J."/>
            <person name="Klopp C."/>
            <person name="Perfus-Barbeoch L."/>
            <person name="Kozlowski D.K."/>
            <person name="Koutsovoulos G.D."/>
            <person name="Lopez-Roques C."/>
            <person name="Bouchez O."/>
            <person name="Zahm M."/>
            <person name="Besnard G."/>
            <person name="Bellafiore S."/>
        </authorList>
    </citation>
    <scope>NUCLEOTIDE SEQUENCE</scope>
    <source>
        <strain evidence="2">VN-18</strain>
    </source>
</reference>
<organism evidence="2 3">
    <name type="scientific">Meloidogyne graminicola</name>
    <dbReference type="NCBI Taxonomy" id="189291"/>
    <lineage>
        <taxon>Eukaryota</taxon>
        <taxon>Metazoa</taxon>
        <taxon>Ecdysozoa</taxon>
        <taxon>Nematoda</taxon>
        <taxon>Chromadorea</taxon>
        <taxon>Rhabditida</taxon>
        <taxon>Tylenchina</taxon>
        <taxon>Tylenchomorpha</taxon>
        <taxon>Tylenchoidea</taxon>
        <taxon>Meloidogynidae</taxon>
        <taxon>Meloidogyninae</taxon>
        <taxon>Meloidogyne</taxon>
    </lineage>
</organism>
<dbReference type="OrthoDB" id="10377167at2759"/>
<sequence length="91" mass="10507">MSKSLILLFFTILLTTHALKHRIWDPLLHGITPEAKRDYDEAIAKGNVQKAEQIRHRIGHEIINAFWAGVHVSQLHPIIKEWDLGFSSMKK</sequence>
<name>A0A8S9ZHW1_9BILA</name>
<accession>A0A8S9ZHW1</accession>
<dbReference type="Proteomes" id="UP000605970">
    <property type="component" value="Unassembled WGS sequence"/>
</dbReference>
<dbReference type="EMBL" id="JABEBT010000091">
    <property type="protein sequence ID" value="KAF7632859.1"/>
    <property type="molecule type" value="Genomic_DNA"/>
</dbReference>
<comment type="caution">
    <text evidence="2">The sequence shown here is derived from an EMBL/GenBank/DDBJ whole genome shotgun (WGS) entry which is preliminary data.</text>
</comment>
<evidence type="ECO:0000256" key="1">
    <source>
        <dbReference type="SAM" id="SignalP"/>
    </source>
</evidence>
<gene>
    <name evidence="2" type="ORF">Mgra_00007718</name>
</gene>
<protein>
    <submittedName>
        <fullName evidence="2">Uncharacterized protein</fullName>
    </submittedName>
</protein>